<evidence type="ECO:0000313" key="1">
    <source>
        <dbReference type="EMBL" id="SBP24443.1"/>
    </source>
</evidence>
<reference evidence="1" key="1">
    <citation type="submission" date="2016-05" db="EMBL/GenBank/DDBJ databases">
        <authorList>
            <person name="Lavstsen T."/>
            <person name="Jespersen J.S."/>
        </authorList>
    </citation>
    <scope>NUCLEOTIDE SEQUENCE</scope>
    <source>
        <tissue evidence="1">Brain</tissue>
    </source>
</reference>
<proteinExistence type="predicted"/>
<organism evidence="1">
    <name type="scientific">Iconisemion striatum</name>
    <dbReference type="NCBI Taxonomy" id="60296"/>
    <lineage>
        <taxon>Eukaryota</taxon>
        <taxon>Metazoa</taxon>
        <taxon>Chordata</taxon>
        <taxon>Craniata</taxon>
        <taxon>Vertebrata</taxon>
        <taxon>Euteleostomi</taxon>
        <taxon>Actinopterygii</taxon>
        <taxon>Neopterygii</taxon>
        <taxon>Teleostei</taxon>
        <taxon>Neoteleostei</taxon>
        <taxon>Acanthomorphata</taxon>
        <taxon>Ovalentaria</taxon>
        <taxon>Atherinomorphae</taxon>
        <taxon>Cyprinodontiformes</taxon>
        <taxon>Nothobranchiidae</taxon>
        <taxon>Iconisemion</taxon>
    </lineage>
</organism>
<dbReference type="AlphaFoldDB" id="A0A1A7Y2E7"/>
<name>A0A1A7Y2E7_9TELE</name>
<protein>
    <submittedName>
        <fullName evidence="1">Uncharacterized protein</fullName>
    </submittedName>
</protein>
<feature type="non-terminal residue" evidence="1">
    <location>
        <position position="1"/>
    </location>
</feature>
<accession>A0A1A7Y2E7</accession>
<gene>
    <name evidence="1" type="primary">Nfu_g_1_025670</name>
</gene>
<dbReference type="EMBL" id="HADX01002211">
    <property type="protein sequence ID" value="SBP24443.1"/>
    <property type="molecule type" value="Transcribed_RNA"/>
</dbReference>
<sequence>TSAIIVRIVELALNPDFKEYFLAFMNVVETTELNLSNVVLEGTQHSLRQLQRLRSAKRLFGYEAPDEPFTDAQKRLEVEIFNQVVDFALKSLQERFECLNKVRENFGLLLDFQKVHEMSKEDLCKHCINLEKTLTDKGEADIDGQEIINLPQLPSQMTAMEMPTCLHDNYLQEVYRISGLL</sequence>
<reference evidence="1" key="2">
    <citation type="submission" date="2016-06" db="EMBL/GenBank/DDBJ databases">
        <title>The genome of a short-lived fish provides insights into sex chromosome evolution and the genetic control of aging.</title>
        <authorList>
            <person name="Reichwald K."/>
            <person name="Felder M."/>
            <person name="Petzold A."/>
            <person name="Koch P."/>
            <person name="Groth M."/>
            <person name="Platzer M."/>
        </authorList>
    </citation>
    <scope>NUCLEOTIDE SEQUENCE</scope>
    <source>
        <tissue evidence="1">Brain</tissue>
    </source>
</reference>